<evidence type="ECO:0000256" key="7">
    <source>
        <dbReference type="ARBA" id="ARBA00023295"/>
    </source>
</evidence>
<comment type="catalytic activity">
    <reaction evidence="1 10">
        <text>Hydrolysis of terminal, non-reducing beta-D-glucosyl residues with release of beta-D-glucose.</text>
        <dbReference type="EC" id="3.2.1.21"/>
    </reaction>
</comment>
<dbReference type="PRINTS" id="PR00131">
    <property type="entry name" value="GLHYDRLASE1"/>
</dbReference>
<evidence type="ECO:0000256" key="2">
    <source>
        <dbReference type="ARBA" id="ARBA00010838"/>
    </source>
</evidence>
<dbReference type="RefSeq" id="WP_380594223.1">
    <property type="nucleotide sequence ID" value="NZ_JBHSDU010000001.1"/>
</dbReference>
<keyword evidence="5" id="KW-0136">Cellulose degradation</keyword>
<evidence type="ECO:0000256" key="10">
    <source>
        <dbReference type="RuleBase" id="RU361175"/>
    </source>
</evidence>
<dbReference type="InterPro" id="IPR033132">
    <property type="entry name" value="GH_1_N_CS"/>
</dbReference>
<sequence length="451" mass="51172">MTKPSIHFPKDFLWGCATSAYQIEGSPLADGAGPSVWHRFSHTPGRVQDGDTGDVTCDHYRRWESDVDLMQSLGLNSYRFSIAWGRVLPEGTGRVNAAGLDFYERLVDRLLSRGIQPMVTLFHWDLPAALDDRGGWLNRDIAHWFAEYANVVFRRLDDRVKYWTTLNEPWVVADGGYMHGVLAPGHRNIFEAPRAAHHLMMAHGAAVQAYRAVGRNQIGLVVNIEPKYPASQSDADLAATRRAEAYMNRQYLEPALLGSYPEELHEVFGDACPKWPEADLKLIKQPIDYVGVNYYTRAVVRSDPTAWPLKSTTVKQKQHTHMETGWEVFPQGLVDTLLWIRDKYGNPPVYITENGACFFDPPQVEGPVLEDPLRVDYLRKHITAVHTAIQRGADIRGYFAWSLFDNFEWAFGFSKRFGLVHMNYETLKRTLKTSAHFYSKVIATNGAALVE</sequence>
<evidence type="ECO:0000313" key="11">
    <source>
        <dbReference type="EMBL" id="MFC4307722.1"/>
    </source>
</evidence>
<evidence type="ECO:0000256" key="6">
    <source>
        <dbReference type="ARBA" id="ARBA00023277"/>
    </source>
</evidence>
<evidence type="ECO:0000256" key="9">
    <source>
        <dbReference type="PROSITE-ProRule" id="PRU10055"/>
    </source>
</evidence>
<dbReference type="EC" id="3.2.1.21" evidence="3 10"/>
<dbReference type="InterPro" id="IPR017853">
    <property type="entry name" value="GH"/>
</dbReference>
<dbReference type="InterPro" id="IPR017736">
    <property type="entry name" value="Glyco_hydro_1_beta-glucosidase"/>
</dbReference>
<dbReference type="PROSITE" id="PS00653">
    <property type="entry name" value="GLYCOSYL_HYDROL_F1_2"/>
    <property type="match status" value="1"/>
</dbReference>
<name>A0ABV8SLG2_9GAMM</name>
<evidence type="ECO:0000256" key="5">
    <source>
        <dbReference type="ARBA" id="ARBA00023001"/>
    </source>
</evidence>
<protein>
    <recommendedName>
        <fullName evidence="3 10">Beta-glucosidase</fullName>
        <ecNumber evidence="3 10">3.2.1.21</ecNumber>
    </recommendedName>
</protein>
<evidence type="ECO:0000256" key="4">
    <source>
        <dbReference type="ARBA" id="ARBA00022801"/>
    </source>
</evidence>
<dbReference type="Pfam" id="PF00232">
    <property type="entry name" value="Glyco_hydro_1"/>
    <property type="match status" value="1"/>
</dbReference>
<gene>
    <name evidence="11" type="ORF">ACFPN2_01395</name>
</gene>
<evidence type="ECO:0000256" key="8">
    <source>
        <dbReference type="ARBA" id="ARBA00023326"/>
    </source>
</evidence>
<dbReference type="SUPFAM" id="SSF51445">
    <property type="entry name" value="(Trans)glycosidases"/>
    <property type="match status" value="1"/>
</dbReference>
<dbReference type="InterPro" id="IPR001360">
    <property type="entry name" value="Glyco_hydro_1"/>
</dbReference>
<accession>A0ABV8SLG2</accession>
<keyword evidence="6" id="KW-0119">Carbohydrate metabolism</keyword>
<evidence type="ECO:0000313" key="12">
    <source>
        <dbReference type="Proteomes" id="UP001595904"/>
    </source>
</evidence>
<dbReference type="InterPro" id="IPR018120">
    <property type="entry name" value="Glyco_hydro_1_AS"/>
</dbReference>
<organism evidence="11 12">
    <name type="scientific">Steroidobacter flavus</name>
    <dbReference type="NCBI Taxonomy" id="1842136"/>
    <lineage>
        <taxon>Bacteria</taxon>
        <taxon>Pseudomonadati</taxon>
        <taxon>Pseudomonadota</taxon>
        <taxon>Gammaproteobacteria</taxon>
        <taxon>Steroidobacterales</taxon>
        <taxon>Steroidobacteraceae</taxon>
        <taxon>Steroidobacter</taxon>
    </lineage>
</organism>
<keyword evidence="12" id="KW-1185">Reference proteome</keyword>
<feature type="active site" description="Nucleophile" evidence="9">
    <location>
        <position position="353"/>
    </location>
</feature>
<dbReference type="PANTHER" id="PTHR10353:SF36">
    <property type="entry name" value="LP05116P"/>
    <property type="match status" value="1"/>
</dbReference>
<reference evidence="12" key="1">
    <citation type="journal article" date="2019" name="Int. J. Syst. Evol. Microbiol.">
        <title>The Global Catalogue of Microorganisms (GCM) 10K type strain sequencing project: providing services to taxonomists for standard genome sequencing and annotation.</title>
        <authorList>
            <consortium name="The Broad Institute Genomics Platform"/>
            <consortium name="The Broad Institute Genome Sequencing Center for Infectious Disease"/>
            <person name="Wu L."/>
            <person name="Ma J."/>
        </authorList>
    </citation>
    <scope>NUCLEOTIDE SEQUENCE [LARGE SCALE GENOMIC DNA]</scope>
    <source>
        <strain evidence="12">CGMCC 1.10759</strain>
    </source>
</reference>
<comment type="caution">
    <text evidence="11">The sequence shown here is derived from an EMBL/GenBank/DDBJ whole genome shotgun (WGS) entry which is preliminary data.</text>
</comment>
<evidence type="ECO:0000256" key="1">
    <source>
        <dbReference type="ARBA" id="ARBA00000448"/>
    </source>
</evidence>
<keyword evidence="4 10" id="KW-0378">Hydrolase</keyword>
<proteinExistence type="inferred from homology"/>
<comment type="similarity">
    <text evidence="2 10">Belongs to the glycosyl hydrolase 1 family.</text>
</comment>
<evidence type="ECO:0000256" key="3">
    <source>
        <dbReference type="ARBA" id="ARBA00012744"/>
    </source>
</evidence>
<dbReference type="EMBL" id="JBHSDU010000001">
    <property type="protein sequence ID" value="MFC4307722.1"/>
    <property type="molecule type" value="Genomic_DNA"/>
</dbReference>
<dbReference type="Gene3D" id="3.20.20.80">
    <property type="entry name" value="Glycosidases"/>
    <property type="match status" value="1"/>
</dbReference>
<dbReference type="GO" id="GO:0008422">
    <property type="term" value="F:beta-glucosidase activity"/>
    <property type="evidence" value="ECO:0007669"/>
    <property type="project" value="UniProtKB-EC"/>
</dbReference>
<dbReference type="Proteomes" id="UP001595904">
    <property type="component" value="Unassembled WGS sequence"/>
</dbReference>
<dbReference type="PROSITE" id="PS00572">
    <property type="entry name" value="GLYCOSYL_HYDROL_F1_1"/>
    <property type="match status" value="1"/>
</dbReference>
<dbReference type="PANTHER" id="PTHR10353">
    <property type="entry name" value="GLYCOSYL HYDROLASE"/>
    <property type="match status" value="1"/>
</dbReference>
<dbReference type="NCBIfam" id="TIGR03356">
    <property type="entry name" value="BGL"/>
    <property type="match status" value="1"/>
</dbReference>
<keyword evidence="8" id="KW-0624">Polysaccharide degradation</keyword>
<keyword evidence="7 10" id="KW-0326">Glycosidase</keyword>